<gene>
    <name evidence="1" type="ORF">M0638_20455</name>
</gene>
<dbReference type="AlphaFoldDB" id="A0A9X2BVJ1"/>
<sequence>MSAAVTDVRLRRGAELICRLGPRAVAELLAELGERYGITTEVVDRLGVYARLDPAVLRAAGGDRFPPQVQQVPA</sequence>
<dbReference type="Proteomes" id="UP001139516">
    <property type="component" value="Unassembled WGS sequence"/>
</dbReference>
<comment type="caution">
    <text evidence="1">The sequence shown here is derived from an EMBL/GenBank/DDBJ whole genome shotgun (WGS) entry which is preliminary data.</text>
</comment>
<name>A0A9X2BVJ1_9PROT</name>
<protein>
    <submittedName>
        <fullName evidence="1">Uncharacterized protein</fullName>
    </submittedName>
</protein>
<organism evidence="1 2">
    <name type="scientific">Roseomonas acroporae</name>
    <dbReference type="NCBI Taxonomy" id="2937791"/>
    <lineage>
        <taxon>Bacteria</taxon>
        <taxon>Pseudomonadati</taxon>
        <taxon>Pseudomonadota</taxon>
        <taxon>Alphaproteobacteria</taxon>
        <taxon>Acetobacterales</taxon>
        <taxon>Roseomonadaceae</taxon>
        <taxon>Roseomonas</taxon>
    </lineage>
</organism>
<accession>A0A9X2BVJ1</accession>
<reference evidence="1" key="1">
    <citation type="submission" date="2022-04" db="EMBL/GenBank/DDBJ databases">
        <title>Roseomonas acroporae sp. nov., isolated from coral Acropora digitifera.</title>
        <authorList>
            <person name="Sun H."/>
        </authorList>
    </citation>
    <scope>NUCLEOTIDE SEQUENCE</scope>
    <source>
        <strain evidence="1">NAR14</strain>
    </source>
</reference>
<dbReference type="EMBL" id="JALPRX010000095">
    <property type="protein sequence ID" value="MCK8786747.1"/>
    <property type="molecule type" value="Genomic_DNA"/>
</dbReference>
<proteinExistence type="predicted"/>
<keyword evidence="2" id="KW-1185">Reference proteome</keyword>
<evidence type="ECO:0000313" key="1">
    <source>
        <dbReference type="EMBL" id="MCK8786747.1"/>
    </source>
</evidence>
<dbReference type="RefSeq" id="WP_248668861.1">
    <property type="nucleotide sequence ID" value="NZ_JALPRX010000095.1"/>
</dbReference>
<evidence type="ECO:0000313" key="2">
    <source>
        <dbReference type="Proteomes" id="UP001139516"/>
    </source>
</evidence>